<dbReference type="Proteomes" id="UP000007842">
    <property type="component" value="Chromosome"/>
</dbReference>
<evidence type="ECO:0000313" key="2">
    <source>
        <dbReference type="EMBL" id="AEW96902.1"/>
    </source>
</evidence>
<dbReference type="EMBL" id="CP003219">
    <property type="protein sequence ID" value="AEW96902.1"/>
    <property type="molecule type" value="Genomic_DNA"/>
</dbReference>
<evidence type="ECO:0008006" key="4">
    <source>
        <dbReference type="Google" id="ProtNLM"/>
    </source>
</evidence>
<organism evidence="2 3">
    <name type="scientific">Streptantibioticus cattleyicolor (strain ATCC 35852 / DSM 46488 / JCM 4925 / NBRC 14057 / NRRL 8057)</name>
    <name type="common">Streptomyces cattleya</name>
    <dbReference type="NCBI Taxonomy" id="1003195"/>
    <lineage>
        <taxon>Bacteria</taxon>
        <taxon>Bacillati</taxon>
        <taxon>Actinomycetota</taxon>
        <taxon>Actinomycetes</taxon>
        <taxon>Kitasatosporales</taxon>
        <taxon>Streptomycetaceae</taxon>
        <taxon>Streptantibioticus</taxon>
    </lineage>
</organism>
<proteinExistence type="predicted"/>
<evidence type="ECO:0000256" key="1">
    <source>
        <dbReference type="SAM" id="MobiDB-lite"/>
    </source>
</evidence>
<dbReference type="PATRIC" id="fig|1003195.29.peg.4523"/>
<dbReference type="eggNOG" id="COG3612">
    <property type="taxonomic scope" value="Bacteria"/>
</dbReference>
<gene>
    <name evidence="2" type="ordered locus">SCATT_45310</name>
</gene>
<name>G8X0I7_STREN</name>
<dbReference type="RefSeq" id="WP_014628463.1">
    <property type="nucleotide sequence ID" value="NC_016111.1"/>
</dbReference>
<accession>G8X0I7</accession>
<dbReference type="AlphaFoldDB" id="G8X0I7"/>
<dbReference type="SUPFAM" id="SSF48239">
    <property type="entry name" value="Terpenoid cyclases/Protein prenyltransferases"/>
    <property type="match status" value="1"/>
</dbReference>
<evidence type="ECO:0000313" key="3">
    <source>
        <dbReference type="Proteomes" id="UP000007842"/>
    </source>
</evidence>
<dbReference type="KEGG" id="scy:SCATT_45310"/>
<reference evidence="3" key="1">
    <citation type="submission" date="2011-12" db="EMBL/GenBank/DDBJ databases">
        <title>Complete genome sequence of Streptomyces cattleya strain DSM 46488.</title>
        <authorList>
            <person name="Ou H.-Y."/>
            <person name="Li P."/>
            <person name="Zhao C."/>
            <person name="O'Hagan D."/>
            <person name="Deng Z."/>
        </authorList>
    </citation>
    <scope>NUCLEOTIDE SEQUENCE [LARGE SCALE GENOMIC DNA]</scope>
    <source>
        <strain evidence="3">ATCC 35852 / DSM 46488 / JCM 4925 / NBRC 14057 / NRRL 8057</strain>
    </source>
</reference>
<protein>
    <recommendedName>
        <fullName evidence="4">Prenyltransferase</fullName>
    </recommendedName>
</protein>
<keyword evidence="3" id="KW-1185">Reference proteome</keyword>
<sequence>MAGSAASPLARAEEFVWLTARVLEQRRFALHFRDGCAGPGEAADALEAALSAYRNGDHGYGHGLDPDLRGPVSEPLHTVYALRVLEEAGRCSGQRAERVCRYLTSVSAPDGAMPALRPPADAAQACTGRKGPAAPWLRAPTRPCGDLLATGPVVGVLHRNDVWHAWLFRATEFCWAAMERLEKPRPEAVRATVAFLDGVRERPRAEAAADRLGRIVREQRLVVLDPGRTRRSDPPPGADGPAGAHPHACDFAPTPGSLARRWFSDAEIDRSLDVLASAQQADGGWPCRRTAWAPGSTLEVRPIATIDALLTLRAYGREIG</sequence>
<dbReference type="OrthoDB" id="3286086at2"/>
<dbReference type="HOGENOM" id="CLU_051344_0_0_11"/>
<dbReference type="STRING" id="1003195.SCATT_45310"/>
<feature type="region of interest" description="Disordered" evidence="1">
    <location>
        <begin position="226"/>
        <end position="247"/>
    </location>
</feature>
<dbReference type="InterPro" id="IPR008930">
    <property type="entry name" value="Terpenoid_cyclase/PrenylTrfase"/>
</dbReference>